<feature type="compositionally biased region" description="Basic and acidic residues" evidence="2">
    <location>
        <begin position="72"/>
        <end position="82"/>
    </location>
</feature>
<dbReference type="Proteomes" id="UP000298327">
    <property type="component" value="Unassembled WGS sequence"/>
</dbReference>
<name>A0A4Y9Z6P9_9AGAM</name>
<dbReference type="Pfam" id="PF14559">
    <property type="entry name" value="TPR_19"/>
    <property type="match status" value="1"/>
</dbReference>
<dbReference type="PANTHER" id="PTHR46512">
    <property type="entry name" value="PEPTIDYLPROLYL ISOMERASE"/>
    <property type="match status" value="1"/>
</dbReference>
<evidence type="ECO:0000256" key="2">
    <source>
        <dbReference type="SAM" id="MobiDB-lite"/>
    </source>
</evidence>
<dbReference type="PROSITE" id="PS50005">
    <property type="entry name" value="TPR"/>
    <property type="match status" value="1"/>
</dbReference>
<keyword evidence="1" id="KW-0802">TPR repeat</keyword>
<dbReference type="Gene3D" id="1.25.40.10">
    <property type="entry name" value="Tetratricopeptide repeat domain"/>
    <property type="match status" value="1"/>
</dbReference>
<reference evidence="3 4" key="1">
    <citation type="submission" date="2019-02" db="EMBL/GenBank/DDBJ databases">
        <title>Genome sequencing of the rare red list fungi Dentipellis fragilis.</title>
        <authorList>
            <person name="Buettner E."/>
            <person name="Kellner H."/>
        </authorList>
    </citation>
    <scope>NUCLEOTIDE SEQUENCE [LARGE SCALE GENOMIC DNA]</scope>
    <source>
        <strain evidence="3 4">DSM 105465</strain>
    </source>
</reference>
<dbReference type="SUPFAM" id="SSF48452">
    <property type="entry name" value="TPR-like"/>
    <property type="match status" value="1"/>
</dbReference>
<feature type="region of interest" description="Disordered" evidence="2">
    <location>
        <begin position="1"/>
        <end position="47"/>
    </location>
</feature>
<dbReference type="STRING" id="205917.A0A4Y9Z6P9"/>
<feature type="repeat" description="TPR" evidence="1">
    <location>
        <begin position="226"/>
        <end position="259"/>
    </location>
</feature>
<dbReference type="InterPro" id="IPR019734">
    <property type="entry name" value="TPR_rpt"/>
</dbReference>
<dbReference type="AlphaFoldDB" id="A0A4Y9Z6P9"/>
<protein>
    <submittedName>
        <fullName evidence="3">Uncharacterized protein</fullName>
    </submittedName>
</protein>
<feature type="region of interest" description="Disordered" evidence="2">
    <location>
        <begin position="317"/>
        <end position="341"/>
    </location>
</feature>
<sequence length="341" mass="36955">MPKMQPPPPLPPLFGVSSSQQSAPASPQSAPQSAPPTGSAKGQRHVAELASARTVQEVALLDAKLAEAGSEAVERESEDGAQKRHGGFGVRGELLCQSRRRGNPDCWNGQERQQEQIAIRYGYGRLCARVPSLQELPDNSAPASCISLPAQSSPAAPSPEVLQKLGIAKQKKDVGDQAFKAGNLKEALMGYHQVSQSIATIWQGLMPFAKVSAISTGHRQVDEMIEKIYANMSACHIKQENWKRAQETAEKALAKNPDNFKALFRKGKALGEQGFFERAEAILEDVARKNPADAAGVNAELSRLRAIDKERERVHNQKLKGWLNRESKKPAKATADETAAA</sequence>
<evidence type="ECO:0000256" key="1">
    <source>
        <dbReference type="PROSITE-ProRule" id="PRU00339"/>
    </source>
</evidence>
<proteinExistence type="predicted"/>
<dbReference type="OrthoDB" id="433738at2759"/>
<dbReference type="InterPro" id="IPR050754">
    <property type="entry name" value="FKBP4/5/8-like"/>
</dbReference>
<dbReference type="InterPro" id="IPR011990">
    <property type="entry name" value="TPR-like_helical_dom_sf"/>
</dbReference>
<accession>A0A4Y9Z6P9</accession>
<feature type="region of interest" description="Disordered" evidence="2">
    <location>
        <begin position="67"/>
        <end position="86"/>
    </location>
</feature>
<dbReference type="SMART" id="SM00028">
    <property type="entry name" value="TPR"/>
    <property type="match status" value="2"/>
</dbReference>
<gene>
    <name evidence="3" type="ORF">EVG20_g3126</name>
</gene>
<feature type="compositionally biased region" description="Low complexity" evidence="2">
    <location>
        <begin position="332"/>
        <end position="341"/>
    </location>
</feature>
<keyword evidence="4" id="KW-1185">Reference proteome</keyword>
<dbReference type="EMBL" id="SEOQ01000135">
    <property type="protein sequence ID" value="TFY69518.1"/>
    <property type="molecule type" value="Genomic_DNA"/>
</dbReference>
<evidence type="ECO:0000313" key="4">
    <source>
        <dbReference type="Proteomes" id="UP000298327"/>
    </source>
</evidence>
<feature type="compositionally biased region" description="Low complexity" evidence="2">
    <location>
        <begin position="17"/>
        <end position="36"/>
    </location>
</feature>
<evidence type="ECO:0000313" key="3">
    <source>
        <dbReference type="EMBL" id="TFY69518.1"/>
    </source>
</evidence>
<organism evidence="3 4">
    <name type="scientific">Dentipellis fragilis</name>
    <dbReference type="NCBI Taxonomy" id="205917"/>
    <lineage>
        <taxon>Eukaryota</taxon>
        <taxon>Fungi</taxon>
        <taxon>Dikarya</taxon>
        <taxon>Basidiomycota</taxon>
        <taxon>Agaricomycotina</taxon>
        <taxon>Agaricomycetes</taxon>
        <taxon>Russulales</taxon>
        <taxon>Hericiaceae</taxon>
        <taxon>Dentipellis</taxon>
    </lineage>
</organism>
<comment type="caution">
    <text evidence="3">The sequence shown here is derived from an EMBL/GenBank/DDBJ whole genome shotgun (WGS) entry which is preliminary data.</text>
</comment>
<feature type="compositionally biased region" description="Pro residues" evidence="2">
    <location>
        <begin position="1"/>
        <end position="12"/>
    </location>
</feature>